<dbReference type="SUPFAM" id="SSF51735">
    <property type="entry name" value="NAD(P)-binding Rossmann-fold domains"/>
    <property type="match status" value="1"/>
</dbReference>
<dbReference type="InterPro" id="IPR036291">
    <property type="entry name" value="NAD(P)-bd_dom_sf"/>
</dbReference>
<dbReference type="InterPro" id="IPR002347">
    <property type="entry name" value="SDR_fam"/>
</dbReference>
<accession>A0A8S1BI75</accession>
<dbReference type="Proteomes" id="UP000494106">
    <property type="component" value="Unassembled WGS sequence"/>
</dbReference>
<dbReference type="FunFam" id="3.40.50.720:FF:000084">
    <property type="entry name" value="Short-chain dehydrogenase reductase"/>
    <property type="match status" value="1"/>
</dbReference>
<dbReference type="EMBL" id="CADEBC010000587">
    <property type="protein sequence ID" value="CAB3256805.1"/>
    <property type="molecule type" value="Genomic_DNA"/>
</dbReference>
<dbReference type="PANTHER" id="PTHR43975:SF2">
    <property type="entry name" value="EG:BACR7A4.14 PROTEIN-RELATED"/>
    <property type="match status" value="1"/>
</dbReference>
<dbReference type="Pfam" id="PF13561">
    <property type="entry name" value="adh_short_C2"/>
    <property type="match status" value="1"/>
</dbReference>
<keyword evidence="2" id="KW-1185">Reference proteome</keyword>
<dbReference type="OrthoDB" id="47007at2759"/>
<dbReference type="PANTHER" id="PTHR43975">
    <property type="entry name" value="ZGC:101858"/>
    <property type="match status" value="1"/>
</dbReference>
<comment type="caution">
    <text evidence="1">The sequence shown here is derived from an EMBL/GenBank/DDBJ whole genome shotgun (WGS) entry which is preliminary data.</text>
</comment>
<evidence type="ECO:0000313" key="1">
    <source>
        <dbReference type="EMBL" id="CAB3256805.1"/>
    </source>
</evidence>
<sequence>MSFKNKVALITGSGSGMGEATAILFAKEGANVVIVDWNEEAANKTAEQCKKFGRVLVVKTDVSIDEEVKNAIDKTIKEFGKLDVLVNNAGITREHNLLSGNIMESCDLVLAVNLRSVILMTSIATPHLIKTKGCIVNMSSIFSSMTNLAVRFPVYAVTKAGVDCFTRVSALELAPKGVRVNAVNPGPVYTNILVNAGIDGNFDDYAKATPINRSSDPEEIANLILYLASDKARSITGSTYPIDCGMSLM</sequence>
<organism evidence="1 2">
    <name type="scientific">Arctia plantaginis</name>
    <name type="common">Wood tiger moth</name>
    <name type="synonym">Phalaena plantaginis</name>
    <dbReference type="NCBI Taxonomy" id="874455"/>
    <lineage>
        <taxon>Eukaryota</taxon>
        <taxon>Metazoa</taxon>
        <taxon>Ecdysozoa</taxon>
        <taxon>Arthropoda</taxon>
        <taxon>Hexapoda</taxon>
        <taxon>Insecta</taxon>
        <taxon>Pterygota</taxon>
        <taxon>Neoptera</taxon>
        <taxon>Endopterygota</taxon>
        <taxon>Lepidoptera</taxon>
        <taxon>Glossata</taxon>
        <taxon>Ditrysia</taxon>
        <taxon>Noctuoidea</taxon>
        <taxon>Erebidae</taxon>
        <taxon>Arctiinae</taxon>
        <taxon>Arctia</taxon>
    </lineage>
</organism>
<name>A0A8S1BI75_ARCPL</name>
<evidence type="ECO:0000313" key="2">
    <source>
        <dbReference type="Proteomes" id="UP000494106"/>
    </source>
</evidence>
<dbReference type="PRINTS" id="PR00081">
    <property type="entry name" value="GDHRDH"/>
</dbReference>
<reference evidence="1 2" key="1">
    <citation type="submission" date="2020-04" db="EMBL/GenBank/DDBJ databases">
        <authorList>
            <person name="Wallbank WR R."/>
            <person name="Pardo Diaz C."/>
            <person name="Kozak K."/>
            <person name="Martin S."/>
            <person name="Jiggins C."/>
            <person name="Moest M."/>
            <person name="Warren A I."/>
            <person name="Byers J.R.P. K."/>
            <person name="Montejo-Kovacevich G."/>
            <person name="Yen C E."/>
        </authorList>
    </citation>
    <scope>NUCLEOTIDE SEQUENCE [LARGE SCALE GENOMIC DNA]</scope>
</reference>
<proteinExistence type="predicted"/>
<dbReference type="AlphaFoldDB" id="A0A8S1BI75"/>
<gene>
    <name evidence="1" type="ORF">APLA_LOCUS15555</name>
</gene>
<protein>
    <submittedName>
        <fullName evidence="1">Uncharacterized protein</fullName>
    </submittedName>
</protein>
<dbReference type="Gene3D" id="3.40.50.720">
    <property type="entry name" value="NAD(P)-binding Rossmann-like Domain"/>
    <property type="match status" value="1"/>
</dbReference>
<dbReference type="PRINTS" id="PR00080">
    <property type="entry name" value="SDRFAMILY"/>
</dbReference>